<keyword evidence="5" id="KW-0997">Cell inner membrane</keyword>
<dbReference type="SUPFAM" id="SSF74653">
    <property type="entry name" value="TolA/TonB C-terminal domain"/>
    <property type="match status" value="1"/>
</dbReference>
<evidence type="ECO:0000256" key="9">
    <source>
        <dbReference type="ARBA" id="ARBA00023136"/>
    </source>
</evidence>
<keyword evidence="9" id="KW-0472">Membrane</keyword>
<dbReference type="GO" id="GO:0098797">
    <property type="term" value="C:plasma membrane protein complex"/>
    <property type="evidence" value="ECO:0007669"/>
    <property type="project" value="TreeGrafter"/>
</dbReference>
<comment type="similarity">
    <text evidence="2">Belongs to the TonB family.</text>
</comment>
<protein>
    <recommendedName>
        <fullName evidence="11">TonB C-terminal domain-containing protein</fullName>
    </recommendedName>
</protein>
<comment type="caution">
    <text evidence="12">The sequence shown here is derived from an EMBL/GenBank/DDBJ whole genome shotgun (WGS) entry which is preliminary data.</text>
</comment>
<evidence type="ECO:0000256" key="1">
    <source>
        <dbReference type="ARBA" id="ARBA00004383"/>
    </source>
</evidence>
<evidence type="ECO:0000256" key="6">
    <source>
        <dbReference type="ARBA" id="ARBA00022692"/>
    </source>
</evidence>
<dbReference type="Pfam" id="PF03544">
    <property type="entry name" value="TonB_C"/>
    <property type="match status" value="1"/>
</dbReference>
<keyword evidence="3" id="KW-0813">Transport</keyword>
<sequence length="259" mass="28590">MSAHAYSTGSRRHARHYVRDTSQQQQVFTRKKADVVVLVPRQQKLGQLTPAKSHKGIVSFTLLLVAAAHLAIAWQLTNQPEPVLTKAEIPPMTVEFYRPPVEQPPQPEQPKEEPPPPKPEPVVEKPKPVVKKEAPKPVEPKPEPVQQVVVPEPTPAPPPPPAEPVLTKATADAGYLRNPAPRYPDFAQQQGWEGTVILNVHVLANGKPKAVEIKESSGRKILDDSAIQAVKRWSFVPAKLGDTATDSWVEVPIDFRLSQ</sequence>
<gene>
    <name evidence="12" type="ORF">CBP51_00850</name>
</gene>
<evidence type="ECO:0000256" key="7">
    <source>
        <dbReference type="ARBA" id="ARBA00022927"/>
    </source>
</evidence>
<feature type="region of interest" description="Disordered" evidence="10">
    <location>
        <begin position="1"/>
        <end position="25"/>
    </location>
</feature>
<dbReference type="PRINTS" id="PR01217">
    <property type="entry name" value="PRICHEXTENSN"/>
</dbReference>
<evidence type="ECO:0000256" key="10">
    <source>
        <dbReference type="SAM" id="MobiDB-lite"/>
    </source>
</evidence>
<evidence type="ECO:0000313" key="13">
    <source>
        <dbReference type="Proteomes" id="UP000216101"/>
    </source>
</evidence>
<name>A0A266Q6X7_9GAMM</name>
<reference evidence="13" key="1">
    <citation type="submission" date="2017-05" db="EMBL/GenBank/DDBJ databases">
        <authorList>
            <person name="Barney B.M."/>
        </authorList>
    </citation>
    <scope>NUCLEOTIDE SEQUENCE [LARGE SCALE GENOMIC DNA]</scope>
    <source>
        <strain evidence="13">PSBB022</strain>
    </source>
</reference>
<dbReference type="PANTHER" id="PTHR33446:SF2">
    <property type="entry name" value="PROTEIN TONB"/>
    <property type="match status" value="1"/>
</dbReference>
<dbReference type="GO" id="GO:0015031">
    <property type="term" value="P:protein transport"/>
    <property type="evidence" value="ECO:0007669"/>
    <property type="project" value="UniProtKB-KW"/>
</dbReference>
<evidence type="ECO:0000313" key="12">
    <source>
        <dbReference type="EMBL" id="OZY85634.1"/>
    </source>
</evidence>
<dbReference type="Gene3D" id="3.30.1150.10">
    <property type="match status" value="1"/>
</dbReference>
<accession>A0A266Q6X7</accession>
<keyword evidence="13" id="KW-1185">Reference proteome</keyword>
<evidence type="ECO:0000256" key="4">
    <source>
        <dbReference type="ARBA" id="ARBA00022475"/>
    </source>
</evidence>
<feature type="compositionally biased region" description="Basic and acidic residues" evidence="10">
    <location>
        <begin position="109"/>
        <end position="142"/>
    </location>
</feature>
<feature type="region of interest" description="Disordered" evidence="10">
    <location>
        <begin position="97"/>
        <end position="166"/>
    </location>
</feature>
<feature type="compositionally biased region" description="Pro residues" evidence="10">
    <location>
        <begin position="152"/>
        <end position="163"/>
    </location>
</feature>
<keyword evidence="8" id="KW-1133">Transmembrane helix</keyword>
<dbReference type="AlphaFoldDB" id="A0A266Q6X7"/>
<evidence type="ECO:0000259" key="11">
    <source>
        <dbReference type="PROSITE" id="PS52015"/>
    </source>
</evidence>
<dbReference type="Proteomes" id="UP000216101">
    <property type="component" value="Unassembled WGS sequence"/>
</dbReference>
<dbReference type="InterPro" id="IPR051045">
    <property type="entry name" value="TonB-dependent_transducer"/>
</dbReference>
<comment type="subcellular location">
    <subcellularLocation>
        <location evidence="1">Cell inner membrane</location>
        <topology evidence="1">Single-pass membrane protein</topology>
        <orientation evidence="1">Periplasmic side</orientation>
    </subcellularLocation>
</comment>
<dbReference type="InterPro" id="IPR006260">
    <property type="entry name" value="TonB/TolA_C"/>
</dbReference>
<dbReference type="RefSeq" id="WP_094983502.1">
    <property type="nucleotide sequence ID" value="NZ_NHNI01000001.1"/>
</dbReference>
<dbReference type="EMBL" id="NHNI01000001">
    <property type="protein sequence ID" value="OZY85634.1"/>
    <property type="molecule type" value="Genomic_DNA"/>
</dbReference>
<dbReference type="GO" id="GO:0031992">
    <property type="term" value="F:energy transducer activity"/>
    <property type="evidence" value="ECO:0007669"/>
    <property type="project" value="TreeGrafter"/>
</dbReference>
<evidence type="ECO:0000256" key="3">
    <source>
        <dbReference type="ARBA" id="ARBA00022448"/>
    </source>
</evidence>
<evidence type="ECO:0000256" key="8">
    <source>
        <dbReference type="ARBA" id="ARBA00022989"/>
    </source>
</evidence>
<keyword evidence="6" id="KW-0812">Transmembrane</keyword>
<evidence type="ECO:0000256" key="2">
    <source>
        <dbReference type="ARBA" id="ARBA00006555"/>
    </source>
</evidence>
<dbReference type="InterPro" id="IPR037682">
    <property type="entry name" value="TonB_C"/>
</dbReference>
<feature type="domain" description="TonB C-terminal" evidence="11">
    <location>
        <begin position="168"/>
        <end position="259"/>
    </location>
</feature>
<dbReference type="PANTHER" id="PTHR33446">
    <property type="entry name" value="PROTEIN TONB-RELATED"/>
    <property type="match status" value="1"/>
</dbReference>
<proteinExistence type="inferred from homology"/>
<keyword evidence="4" id="KW-1003">Cell membrane</keyword>
<evidence type="ECO:0000256" key="5">
    <source>
        <dbReference type="ARBA" id="ARBA00022519"/>
    </source>
</evidence>
<dbReference type="PROSITE" id="PS52015">
    <property type="entry name" value="TONB_CTD"/>
    <property type="match status" value="1"/>
</dbReference>
<dbReference type="NCBIfam" id="TIGR01352">
    <property type="entry name" value="tonB_Cterm"/>
    <property type="match status" value="1"/>
</dbReference>
<dbReference type="GO" id="GO:0055085">
    <property type="term" value="P:transmembrane transport"/>
    <property type="evidence" value="ECO:0007669"/>
    <property type="project" value="InterPro"/>
</dbReference>
<organism evidence="12 13">
    <name type="scientific">Cellvibrio mixtus</name>
    <dbReference type="NCBI Taxonomy" id="39650"/>
    <lineage>
        <taxon>Bacteria</taxon>
        <taxon>Pseudomonadati</taxon>
        <taxon>Pseudomonadota</taxon>
        <taxon>Gammaproteobacteria</taxon>
        <taxon>Cellvibrionales</taxon>
        <taxon>Cellvibrionaceae</taxon>
        <taxon>Cellvibrio</taxon>
    </lineage>
</organism>
<keyword evidence="7" id="KW-0653">Protein transport</keyword>